<keyword evidence="1" id="KW-0812">Transmembrane</keyword>
<evidence type="ECO:0000313" key="2">
    <source>
        <dbReference type="EMBL" id="QGG95565.1"/>
    </source>
</evidence>
<keyword evidence="1" id="KW-1133">Transmembrane helix</keyword>
<dbReference type="RefSeq" id="WP_153759672.1">
    <property type="nucleotide sequence ID" value="NZ_CP045851.1"/>
</dbReference>
<reference evidence="2 3" key="1">
    <citation type="submission" date="2019-11" db="EMBL/GenBank/DDBJ databases">
        <authorList>
            <person name="He Y."/>
        </authorList>
    </citation>
    <scope>NUCLEOTIDE SEQUENCE [LARGE SCALE GENOMIC DNA]</scope>
    <source>
        <strain evidence="2 3">SCSIO 58843</strain>
    </source>
</reference>
<dbReference type="AlphaFoldDB" id="A0A5Q2RQU6"/>
<organism evidence="2 3">
    <name type="scientific">Actinomarinicola tropica</name>
    <dbReference type="NCBI Taxonomy" id="2789776"/>
    <lineage>
        <taxon>Bacteria</taxon>
        <taxon>Bacillati</taxon>
        <taxon>Actinomycetota</taxon>
        <taxon>Acidimicrobiia</taxon>
        <taxon>Acidimicrobiales</taxon>
        <taxon>Iamiaceae</taxon>
        <taxon>Actinomarinicola</taxon>
    </lineage>
</organism>
<keyword evidence="1" id="KW-0472">Membrane</keyword>
<evidence type="ECO:0000256" key="1">
    <source>
        <dbReference type="SAM" id="Phobius"/>
    </source>
</evidence>
<keyword evidence="3" id="KW-1185">Reference proteome</keyword>
<name>A0A5Q2RQU6_9ACTN</name>
<proteinExistence type="predicted"/>
<feature type="transmembrane region" description="Helical" evidence="1">
    <location>
        <begin position="30"/>
        <end position="51"/>
    </location>
</feature>
<gene>
    <name evidence="2" type="ORF">GH723_10925</name>
</gene>
<evidence type="ECO:0000313" key="3">
    <source>
        <dbReference type="Proteomes" id="UP000334019"/>
    </source>
</evidence>
<sequence length="108" mass="10496">MSTPDAAPNGRAPIGGPDLPAALPSPVARALAFVAIAAAGVCGGLIGYAVVDLQVDGDGGAAAALGGVVGAVLAAAGVAVVAVLTLRAMTEWSSIEERRRRQAPDGRP</sequence>
<protein>
    <submittedName>
        <fullName evidence="2">Uncharacterized protein</fullName>
    </submittedName>
</protein>
<dbReference type="KEGG" id="atq:GH723_10925"/>
<feature type="transmembrane region" description="Helical" evidence="1">
    <location>
        <begin position="63"/>
        <end position="90"/>
    </location>
</feature>
<accession>A0A5Q2RQU6</accession>
<dbReference type="Proteomes" id="UP000334019">
    <property type="component" value="Chromosome"/>
</dbReference>
<dbReference type="EMBL" id="CP045851">
    <property type="protein sequence ID" value="QGG95565.1"/>
    <property type="molecule type" value="Genomic_DNA"/>
</dbReference>